<dbReference type="AlphaFoldDB" id="A0A7U2F718"/>
<dbReference type="EMBL" id="CP069032">
    <property type="protein sequence ID" value="QRC99939.1"/>
    <property type="molecule type" value="Genomic_DNA"/>
</dbReference>
<reference evidence="10" key="1">
    <citation type="journal article" date="2021" name="BMC Genomics">
        <title>Chromosome-level genome assembly and manually-curated proteome of model necrotroph Parastagonospora nodorum Sn15 reveals a genome-wide trove of candidate effector homologs, and redundancy of virulence-related functions within an accessory chromosome.</title>
        <authorList>
            <person name="Bertazzoni S."/>
            <person name="Jones D.A.B."/>
            <person name="Phan H.T."/>
            <person name="Tan K.-C."/>
            <person name="Hane J.K."/>
        </authorList>
    </citation>
    <scope>NUCLEOTIDE SEQUENCE [LARGE SCALE GENOMIC DNA]</scope>
    <source>
        <strain evidence="10">SN15 / ATCC MYA-4574 / FGSC 10173)</strain>
    </source>
</reference>
<keyword evidence="5" id="KW-0508">mRNA splicing</keyword>
<evidence type="ECO:0000259" key="8">
    <source>
        <dbReference type="PROSITE" id="PS50102"/>
    </source>
</evidence>
<evidence type="ECO:0000256" key="4">
    <source>
        <dbReference type="ARBA" id="ARBA00022884"/>
    </source>
</evidence>
<evidence type="ECO:0000313" key="10">
    <source>
        <dbReference type="Proteomes" id="UP000663193"/>
    </source>
</evidence>
<dbReference type="GO" id="GO:0000398">
    <property type="term" value="P:mRNA splicing, via spliceosome"/>
    <property type="evidence" value="ECO:0007669"/>
    <property type="project" value="UniProtKB-ARBA"/>
</dbReference>
<evidence type="ECO:0000313" key="9">
    <source>
        <dbReference type="EMBL" id="QRC99939.1"/>
    </source>
</evidence>
<feature type="compositionally biased region" description="Basic and acidic residues" evidence="7">
    <location>
        <begin position="144"/>
        <end position="154"/>
    </location>
</feature>
<dbReference type="PANTHER" id="PTHR15608:SF0">
    <property type="entry name" value="HIV TAT-SPECIFIC FACTOR 1"/>
    <property type="match status" value="1"/>
</dbReference>
<evidence type="ECO:0000256" key="1">
    <source>
        <dbReference type="ARBA" id="ARBA00007747"/>
    </source>
</evidence>
<dbReference type="Proteomes" id="UP000663193">
    <property type="component" value="Chromosome 10"/>
</dbReference>
<evidence type="ECO:0000256" key="7">
    <source>
        <dbReference type="SAM" id="MobiDB-lite"/>
    </source>
</evidence>
<dbReference type="VEuPathDB" id="FungiDB:JI435_068620"/>
<protein>
    <recommendedName>
        <fullName evidence="8">RRM domain-containing protein</fullName>
    </recommendedName>
</protein>
<keyword evidence="3" id="KW-0677">Repeat</keyword>
<keyword evidence="2" id="KW-0507">mRNA processing</keyword>
<dbReference type="PANTHER" id="PTHR15608">
    <property type="entry name" value="SPLICING FACTOR U2AF-ASSOCIATED PROTEIN 2"/>
    <property type="match status" value="1"/>
</dbReference>
<dbReference type="OrthoDB" id="10258585at2759"/>
<evidence type="ECO:0000256" key="5">
    <source>
        <dbReference type="ARBA" id="ARBA00023187"/>
    </source>
</evidence>
<dbReference type="Pfam" id="PF00076">
    <property type="entry name" value="RRM_1"/>
    <property type="match status" value="1"/>
</dbReference>
<dbReference type="InterPro" id="IPR000504">
    <property type="entry name" value="RRM_dom"/>
</dbReference>
<evidence type="ECO:0000256" key="2">
    <source>
        <dbReference type="ARBA" id="ARBA00022664"/>
    </source>
</evidence>
<dbReference type="SMART" id="SM00360">
    <property type="entry name" value="RRM"/>
    <property type="match status" value="2"/>
</dbReference>
<name>A0A7U2F718_PHANO</name>
<comment type="similarity">
    <text evidence="1">Belongs to the HTATSF1 family.</text>
</comment>
<dbReference type="RefSeq" id="XP_001797223.1">
    <property type="nucleotide sequence ID" value="XM_001797171.1"/>
</dbReference>
<accession>A0A7U2F718</accession>
<keyword evidence="10" id="KW-1185">Reference proteome</keyword>
<keyword evidence="4 6" id="KW-0694">RNA-binding</keyword>
<proteinExistence type="inferred from homology"/>
<dbReference type="KEGG" id="pno:SNOG_06862"/>
<sequence length="314" mass="35883">MTSTDEQEIDKFMAEGGYNTSEGPIVESANDVRDKKRKAKQDEHASKKPKVVQENRAIWVTNLPLDADKDDIEEAFSRYGIIDQGADGEKRIKMYADDEGNFNGNALIVYFKRASIALACTMLDGYPLRMDEPEKGTITVTEADPSHKKNKDSEQIVSKLTRKDKKASERNRADLNRKLAEWSDNEEEVAEAFAPRKNKWAKVCIVKHAFTLDDLEEDPAAYLDIKDDMREEAEKFGDVTNVTLFDKEPEGILTIRFKDFDAAEKCRDGWNGRSFAFQRLEVTLAEDRPKFKKSNRAEEENSSDEERLHRVAND</sequence>
<dbReference type="PROSITE" id="PS50102">
    <property type="entry name" value="RRM"/>
    <property type="match status" value="1"/>
</dbReference>
<dbReference type="SUPFAM" id="SSF54928">
    <property type="entry name" value="RNA-binding domain, RBD"/>
    <property type="match status" value="2"/>
</dbReference>
<feature type="region of interest" description="Disordered" evidence="7">
    <location>
        <begin position="139"/>
        <end position="171"/>
    </location>
</feature>
<dbReference type="GO" id="GO:0005684">
    <property type="term" value="C:U2-type spliceosomal complex"/>
    <property type="evidence" value="ECO:0007669"/>
    <property type="project" value="UniProtKB-ARBA"/>
</dbReference>
<gene>
    <name evidence="9" type="ORF">JI435_068620</name>
</gene>
<evidence type="ECO:0000256" key="6">
    <source>
        <dbReference type="PROSITE-ProRule" id="PRU00176"/>
    </source>
</evidence>
<dbReference type="InterPro" id="IPR035979">
    <property type="entry name" value="RBD_domain_sf"/>
</dbReference>
<dbReference type="InterPro" id="IPR034393">
    <property type="entry name" value="TatSF1-like"/>
</dbReference>
<dbReference type="Gene3D" id="3.30.70.330">
    <property type="match status" value="2"/>
</dbReference>
<feature type="region of interest" description="Disordered" evidence="7">
    <location>
        <begin position="1"/>
        <end position="50"/>
    </location>
</feature>
<dbReference type="InterPro" id="IPR012677">
    <property type="entry name" value="Nucleotide-bd_a/b_plait_sf"/>
</dbReference>
<feature type="domain" description="RRM" evidence="8">
    <location>
        <begin position="56"/>
        <end position="145"/>
    </location>
</feature>
<evidence type="ECO:0000256" key="3">
    <source>
        <dbReference type="ARBA" id="ARBA00022737"/>
    </source>
</evidence>
<dbReference type="OMA" id="IVISKPM"/>
<dbReference type="FunFam" id="3.30.70.330:FF:000105">
    <property type="entry name" value="HIV Tat-specific factor 1 homolog"/>
    <property type="match status" value="1"/>
</dbReference>
<feature type="region of interest" description="Disordered" evidence="7">
    <location>
        <begin position="288"/>
        <end position="314"/>
    </location>
</feature>
<organism evidence="9 10">
    <name type="scientific">Phaeosphaeria nodorum (strain SN15 / ATCC MYA-4574 / FGSC 10173)</name>
    <name type="common">Glume blotch fungus</name>
    <name type="synonym">Parastagonospora nodorum</name>
    <dbReference type="NCBI Taxonomy" id="321614"/>
    <lineage>
        <taxon>Eukaryota</taxon>
        <taxon>Fungi</taxon>
        <taxon>Dikarya</taxon>
        <taxon>Ascomycota</taxon>
        <taxon>Pezizomycotina</taxon>
        <taxon>Dothideomycetes</taxon>
        <taxon>Pleosporomycetidae</taxon>
        <taxon>Pleosporales</taxon>
        <taxon>Pleosporineae</taxon>
        <taxon>Phaeosphaeriaceae</taxon>
        <taxon>Parastagonospora</taxon>
    </lineage>
</organism>
<feature type="compositionally biased region" description="Basic and acidic residues" evidence="7">
    <location>
        <begin position="30"/>
        <end position="46"/>
    </location>
</feature>
<dbReference type="GO" id="GO:0003723">
    <property type="term" value="F:RNA binding"/>
    <property type="evidence" value="ECO:0007669"/>
    <property type="project" value="UniProtKB-UniRule"/>
</dbReference>